<name>F2ANH5_RHOBT</name>
<evidence type="ECO:0000313" key="3">
    <source>
        <dbReference type="Proteomes" id="UP000006222"/>
    </source>
</evidence>
<evidence type="ECO:0000313" key="2">
    <source>
        <dbReference type="EMBL" id="EGF28819.1"/>
    </source>
</evidence>
<feature type="region of interest" description="Disordered" evidence="1">
    <location>
        <begin position="30"/>
        <end position="60"/>
    </location>
</feature>
<organism evidence="2 3">
    <name type="scientific">Rhodopirellula baltica WH47</name>
    <dbReference type="NCBI Taxonomy" id="991778"/>
    <lineage>
        <taxon>Bacteria</taxon>
        <taxon>Pseudomonadati</taxon>
        <taxon>Planctomycetota</taxon>
        <taxon>Planctomycetia</taxon>
        <taxon>Pirellulales</taxon>
        <taxon>Pirellulaceae</taxon>
        <taxon>Rhodopirellula</taxon>
    </lineage>
</organism>
<sequence>MTKNTLALFFSGCLLIGVVVGCDDSGSTVVAPPTDEPTTEVPGGEMSEEEYAKELEKSMR</sequence>
<gene>
    <name evidence="2" type="ORF">RBWH47_05223</name>
</gene>
<protein>
    <submittedName>
        <fullName evidence="2">Uncharacterized protein</fullName>
    </submittedName>
</protein>
<reference evidence="2 3" key="1">
    <citation type="journal article" date="2013" name="Mar. Genomics">
        <title>Expression of sulfatases in Rhodopirellula baltica and the diversity of sulfatases in the genus Rhodopirellula.</title>
        <authorList>
            <person name="Wegner C.E."/>
            <person name="Richter-Heitmann T."/>
            <person name="Klindworth A."/>
            <person name="Klockow C."/>
            <person name="Richter M."/>
            <person name="Achstetter T."/>
            <person name="Glockner F.O."/>
            <person name="Harder J."/>
        </authorList>
    </citation>
    <scope>NUCLEOTIDE SEQUENCE [LARGE SCALE GENOMIC DNA]</scope>
    <source>
        <strain evidence="2 3">WH47</strain>
    </source>
</reference>
<accession>F2ANH5</accession>
<proteinExistence type="predicted"/>
<dbReference type="Proteomes" id="UP000006222">
    <property type="component" value="Unassembled WGS sequence"/>
</dbReference>
<dbReference type="RefSeq" id="WP_007325192.1">
    <property type="nucleotide sequence ID" value="NZ_AFAR01000069.1"/>
</dbReference>
<dbReference type="PATRIC" id="fig|991778.3.peg.1301"/>
<dbReference type="EMBL" id="AFAR01000069">
    <property type="protein sequence ID" value="EGF28819.1"/>
    <property type="molecule type" value="Genomic_DNA"/>
</dbReference>
<dbReference type="AlphaFoldDB" id="F2ANH5"/>
<evidence type="ECO:0000256" key="1">
    <source>
        <dbReference type="SAM" id="MobiDB-lite"/>
    </source>
</evidence>
<feature type="compositionally biased region" description="Basic and acidic residues" evidence="1">
    <location>
        <begin position="50"/>
        <end position="60"/>
    </location>
</feature>
<comment type="caution">
    <text evidence="2">The sequence shown here is derived from an EMBL/GenBank/DDBJ whole genome shotgun (WGS) entry which is preliminary data.</text>
</comment>
<dbReference type="PROSITE" id="PS51257">
    <property type="entry name" value="PROKAR_LIPOPROTEIN"/>
    <property type="match status" value="1"/>
</dbReference>